<evidence type="ECO:0000256" key="1">
    <source>
        <dbReference type="SAM" id="SignalP"/>
    </source>
</evidence>
<protein>
    <submittedName>
        <fullName evidence="2">Uncharacterized protein</fullName>
    </submittedName>
</protein>
<dbReference type="OrthoDB" id="7960055at2"/>
<keyword evidence="1" id="KW-0732">Signal</keyword>
<reference evidence="2 3" key="1">
    <citation type="submission" date="2018-12" db="EMBL/GenBank/DDBJ databases">
        <title>bacterium Hansschlegelia zhihuaiae S113.</title>
        <authorList>
            <person name="He J."/>
        </authorList>
    </citation>
    <scope>NUCLEOTIDE SEQUENCE [LARGE SCALE GENOMIC DNA]</scope>
    <source>
        <strain evidence="2 3">S 113</strain>
    </source>
</reference>
<sequence>MKIVAASTAGVFFAWSAPAAQAASILLTDAKIVGGELVVSGKTQPDRKVVLDDQFGQKANGAGGFVFRLSDYRPPTCIVTLTAGDARATGVVANWGPRGVSPRGA</sequence>
<proteinExistence type="predicted"/>
<dbReference type="AlphaFoldDB" id="A0A4Q0MAN0"/>
<feature type="chain" id="PRO_5020402889" evidence="1">
    <location>
        <begin position="23"/>
        <end position="105"/>
    </location>
</feature>
<dbReference type="Proteomes" id="UP000289708">
    <property type="component" value="Unassembled WGS sequence"/>
</dbReference>
<feature type="signal peptide" evidence="1">
    <location>
        <begin position="1"/>
        <end position="22"/>
    </location>
</feature>
<name>A0A4Q0MAN0_9HYPH</name>
<evidence type="ECO:0000313" key="3">
    <source>
        <dbReference type="Proteomes" id="UP000289708"/>
    </source>
</evidence>
<dbReference type="EMBL" id="RYFI01000018">
    <property type="protein sequence ID" value="RXF70328.1"/>
    <property type="molecule type" value="Genomic_DNA"/>
</dbReference>
<organism evidence="2 3">
    <name type="scientific">Hansschlegelia zhihuaiae</name>
    <dbReference type="NCBI Taxonomy" id="405005"/>
    <lineage>
        <taxon>Bacteria</taxon>
        <taxon>Pseudomonadati</taxon>
        <taxon>Pseudomonadota</taxon>
        <taxon>Alphaproteobacteria</taxon>
        <taxon>Hyphomicrobiales</taxon>
        <taxon>Methylopilaceae</taxon>
        <taxon>Hansschlegelia</taxon>
    </lineage>
</organism>
<accession>A0A4Q0MAN0</accession>
<comment type="caution">
    <text evidence="2">The sequence shown here is derived from an EMBL/GenBank/DDBJ whole genome shotgun (WGS) entry which is preliminary data.</text>
</comment>
<evidence type="ECO:0000313" key="2">
    <source>
        <dbReference type="EMBL" id="RXF70328.1"/>
    </source>
</evidence>
<dbReference type="RefSeq" id="WP_128778739.1">
    <property type="nucleotide sequence ID" value="NZ_RYFI01000018.1"/>
</dbReference>
<gene>
    <name evidence="2" type="ORF">EK403_17405</name>
</gene>
<keyword evidence="3" id="KW-1185">Reference proteome</keyword>